<proteinExistence type="predicted"/>
<dbReference type="EMBL" id="QFPW01000012">
    <property type="protein sequence ID" value="PZQ48387.1"/>
    <property type="molecule type" value="Genomic_DNA"/>
</dbReference>
<dbReference type="PANTHER" id="PTHR45772:SF1">
    <property type="entry name" value="ABC TRANSPORTER ATP-BINDING PROTEIN"/>
    <property type="match status" value="1"/>
</dbReference>
<reference evidence="5 6" key="1">
    <citation type="submission" date="2017-08" db="EMBL/GenBank/DDBJ databases">
        <title>Infants hospitalized years apart are colonized by the same room-sourced microbial strains.</title>
        <authorList>
            <person name="Brooks B."/>
            <person name="Olm M.R."/>
            <person name="Firek B.A."/>
            <person name="Baker R."/>
            <person name="Thomas B.C."/>
            <person name="Morowitz M.J."/>
            <person name="Banfield J.F."/>
        </authorList>
    </citation>
    <scope>NUCLEOTIDE SEQUENCE [LARGE SCALE GENOMIC DNA]</scope>
    <source>
        <strain evidence="5">S2_005_002_R2_34</strain>
    </source>
</reference>
<dbReference type="InterPro" id="IPR027417">
    <property type="entry name" value="P-loop_NTPase"/>
</dbReference>
<dbReference type="InterPro" id="IPR003439">
    <property type="entry name" value="ABC_transporter-like_ATP-bd"/>
</dbReference>
<dbReference type="SUPFAM" id="SSF52540">
    <property type="entry name" value="P-loop containing nucleoside triphosphate hydrolases"/>
    <property type="match status" value="1"/>
</dbReference>
<sequence length="262" mass="28155">MTTQQAVPPASLDLRGVSLSFRGVKAISDLSFSVRAGEICALIGPNGAGKSSLLNILNGVYVPDSGEIRFDGAPFDRIRPIEAARRGIARSFQNNALFKRMSVIDNVIAGAARHGRATLIEEAFRLPRARAQEAAFRAEATRVLDLLRLTRHRDAVVGSLPYGVQKRVELGRALISRPRILLLDEPLAGMNGAEKREMAEIIGRVNATLGTTIVLIEHDIGIVLGLASHVVALDYGRKVGDGTPAEIRANPEVIAAYLGTVH</sequence>
<evidence type="ECO:0000256" key="1">
    <source>
        <dbReference type="ARBA" id="ARBA00022448"/>
    </source>
</evidence>
<dbReference type="InterPro" id="IPR032823">
    <property type="entry name" value="BCA_ABC_TP_C"/>
</dbReference>
<accession>A0A2W5PUE8</accession>
<evidence type="ECO:0000313" key="6">
    <source>
        <dbReference type="Proteomes" id="UP000249185"/>
    </source>
</evidence>
<gene>
    <name evidence="5" type="ORF">DI556_14680</name>
</gene>
<dbReference type="CDD" id="cd03219">
    <property type="entry name" value="ABC_Mj1267_LivG_branched"/>
    <property type="match status" value="1"/>
</dbReference>
<comment type="caution">
    <text evidence="5">The sequence shown here is derived from an EMBL/GenBank/DDBJ whole genome shotgun (WGS) entry which is preliminary data.</text>
</comment>
<dbReference type="Proteomes" id="UP000249185">
    <property type="component" value="Unassembled WGS sequence"/>
</dbReference>
<dbReference type="PROSITE" id="PS50893">
    <property type="entry name" value="ABC_TRANSPORTER_2"/>
    <property type="match status" value="1"/>
</dbReference>
<feature type="domain" description="ABC transporter" evidence="4">
    <location>
        <begin position="12"/>
        <end position="260"/>
    </location>
</feature>
<dbReference type="Gene3D" id="3.40.50.300">
    <property type="entry name" value="P-loop containing nucleotide triphosphate hydrolases"/>
    <property type="match status" value="1"/>
</dbReference>
<dbReference type="SMART" id="SM00382">
    <property type="entry name" value="AAA"/>
    <property type="match status" value="1"/>
</dbReference>
<keyword evidence="3 5" id="KW-0067">ATP-binding</keyword>
<dbReference type="Pfam" id="PF00005">
    <property type="entry name" value="ABC_tran"/>
    <property type="match status" value="1"/>
</dbReference>
<evidence type="ECO:0000256" key="3">
    <source>
        <dbReference type="ARBA" id="ARBA00022840"/>
    </source>
</evidence>
<dbReference type="AlphaFoldDB" id="A0A2W5PUE8"/>
<evidence type="ECO:0000256" key="2">
    <source>
        <dbReference type="ARBA" id="ARBA00022741"/>
    </source>
</evidence>
<dbReference type="Pfam" id="PF12399">
    <property type="entry name" value="BCA_ABC_TP_C"/>
    <property type="match status" value="1"/>
</dbReference>
<keyword evidence="1" id="KW-0813">Transport</keyword>
<dbReference type="PANTHER" id="PTHR45772">
    <property type="entry name" value="CONSERVED COMPONENT OF ABC TRANSPORTER FOR NATURAL AMINO ACIDS-RELATED"/>
    <property type="match status" value="1"/>
</dbReference>
<dbReference type="FunFam" id="3.40.50.300:FF:000421">
    <property type="entry name" value="Branched-chain amino acid ABC transporter ATP-binding protein"/>
    <property type="match status" value="1"/>
</dbReference>
<evidence type="ECO:0000313" key="5">
    <source>
        <dbReference type="EMBL" id="PZQ48387.1"/>
    </source>
</evidence>
<dbReference type="GO" id="GO:0016887">
    <property type="term" value="F:ATP hydrolysis activity"/>
    <property type="evidence" value="ECO:0007669"/>
    <property type="project" value="InterPro"/>
</dbReference>
<dbReference type="InterPro" id="IPR003593">
    <property type="entry name" value="AAA+_ATPase"/>
</dbReference>
<dbReference type="GO" id="GO:0005524">
    <property type="term" value="F:ATP binding"/>
    <property type="evidence" value="ECO:0007669"/>
    <property type="project" value="UniProtKB-KW"/>
</dbReference>
<protein>
    <submittedName>
        <fullName evidence="5">ABC transporter ATP-binding protein</fullName>
    </submittedName>
</protein>
<dbReference type="GO" id="GO:0005886">
    <property type="term" value="C:plasma membrane"/>
    <property type="evidence" value="ECO:0007669"/>
    <property type="project" value="TreeGrafter"/>
</dbReference>
<name>A0A2W5PUE8_RHOSU</name>
<dbReference type="InterPro" id="IPR051120">
    <property type="entry name" value="ABC_AA/LPS_Transport"/>
</dbReference>
<keyword evidence="2" id="KW-0547">Nucleotide-binding</keyword>
<evidence type="ECO:0000259" key="4">
    <source>
        <dbReference type="PROSITE" id="PS50893"/>
    </source>
</evidence>
<organism evidence="5 6">
    <name type="scientific">Rhodovulum sulfidophilum</name>
    <name type="common">Rhodobacter sulfidophilus</name>
    <dbReference type="NCBI Taxonomy" id="35806"/>
    <lineage>
        <taxon>Bacteria</taxon>
        <taxon>Pseudomonadati</taxon>
        <taxon>Pseudomonadota</taxon>
        <taxon>Alphaproteobacteria</taxon>
        <taxon>Rhodobacterales</taxon>
        <taxon>Paracoccaceae</taxon>
        <taxon>Rhodovulum</taxon>
    </lineage>
</organism>